<evidence type="ECO:0000256" key="1">
    <source>
        <dbReference type="SAM" id="Coils"/>
    </source>
</evidence>
<evidence type="ECO:0000256" key="2">
    <source>
        <dbReference type="SAM" id="MobiDB-lite"/>
    </source>
</evidence>
<keyword evidence="3" id="KW-0812">Transmembrane</keyword>
<feature type="coiled-coil region" evidence="1">
    <location>
        <begin position="272"/>
        <end position="335"/>
    </location>
</feature>
<keyword evidence="3" id="KW-0472">Membrane</keyword>
<sequence>MSTPVHRTSTRQYVTALTATRQRRPSYSSATSRERALLEIQRTAGNQAAVSIMDTQQPRATGAPVASQAAAPAGDTAAVNGQASPRKKRYGARMTSALDRAKKSFEQLDTWTKGVHTPVNAGFTQQASATSDAALKHAAAASGTSAASENAAMEVLAGASSGIEASRAREEARKHGQGAAFHTANKKANTKTADAAVSAGSAASYSMAIAKEATKIQQAVGEAAASAASGVGTGAMGVLKGSRAAFRTATTAKKYHELKKIELPAKTGPEEMAGMRQELENATQALDQAYMALDTYMADEGEAALEHLATIVETVFEASTKIERIAEEIQRAERRNLLHAVHEFALKKQLRKGAKQTLTAGGELAKGAGGIVGIVSAATGGALMATPAGWALAAAGGGLILGVAFWKGLRAATNRYNAVRHPELHDKWDLGELEPGEPTPKKEASSRGQALKESLKFWKKAEKSEREAAAHVIYAFAAGDEIHGEHAIKDVELRRTAREMLIALKAGPADHKLKRGEWEESLNDPEKTAAWIKEITEALSSA</sequence>
<feature type="transmembrane region" description="Helical" evidence="3">
    <location>
        <begin position="388"/>
        <end position="406"/>
    </location>
</feature>
<feature type="compositionally biased region" description="Low complexity" evidence="2">
    <location>
        <begin position="60"/>
        <end position="74"/>
    </location>
</feature>
<comment type="caution">
    <text evidence="4">The sequence shown here is derived from an EMBL/GenBank/DDBJ whole genome shotgun (WGS) entry which is preliminary data.</text>
</comment>
<feature type="region of interest" description="Disordered" evidence="2">
    <location>
        <begin position="56"/>
        <end position="91"/>
    </location>
</feature>
<name>A0A919E5H5_9ACTN</name>
<dbReference type="EMBL" id="BNBC01000073">
    <property type="protein sequence ID" value="GHF15952.1"/>
    <property type="molecule type" value="Genomic_DNA"/>
</dbReference>
<proteinExistence type="predicted"/>
<keyword evidence="3" id="KW-1133">Transmembrane helix</keyword>
<evidence type="ECO:0000256" key="3">
    <source>
        <dbReference type="SAM" id="Phobius"/>
    </source>
</evidence>
<reference evidence="4" key="2">
    <citation type="submission" date="2020-09" db="EMBL/GenBank/DDBJ databases">
        <authorList>
            <person name="Sun Q."/>
            <person name="Ohkuma M."/>
        </authorList>
    </citation>
    <scope>NUCLEOTIDE SEQUENCE</scope>
    <source>
        <strain evidence="4">JCM 3302</strain>
    </source>
</reference>
<evidence type="ECO:0000313" key="5">
    <source>
        <dbReference type="Proteomes" id="UP000641386"/>
    </source>
</evidence>
<keyword evidence="5" id="KW-1185">Reference proteome</keyword>
<reference evidence="4" key="1">
    <citation type="journal article" date="2014" name="Int. J. Syst. Evol. Microbiol.">
        <title>Complete genome sequence of Corynebacterium casei LMG S-19264T (=DSM 44701T), isolated from a smear-ripened cheese.</title>
        <authorList>
            <consortium name="US DOE Joint Genome Institute (JGI-PGF)"/>
            <person name="Walter F."/>
            <person name="Albersmeier A."/>
            <person name="Kalinowski J."/>
            <person name="Ruckert C."/>
        </authorList>
    </citation>
    <scope>NUCLEOTIDE SEQUENCE</scope>
    <source>
        <strain evidence="4">JCM 3302</strain>
    </source>
</reference>
<organism evidence="4 5">
    <name type="scientific">Streptomyces spiralis</name>
    <dbReference type="NCBI Taxonomy" id="66376"/>
    <lineage>
        <taxon>Bacteria</taxon>
        <taxon>Bacillati</taxon>
        <taxon>Actinomycetota</taxon>
        <taxon>Actinomycetes</taxon>
        <taxon>Kitasatosporales</taxon>
        <taxon>Streptomycetaceae</taxon>
        <taxon>Streptomyces</taxon>
    </lineage>
</organism>
<feature type="region of interest" description="Disordered" evidence="2">
    <location>
        <begin position="166"/>
        <end position="190"/>
    </location>
</feature>
<accession>A0A919E5H5</accession>
<gene>
    <name evidence="4" type="ORF">GCM10014715_84030</name>
</gene>
<evidence type="ECO:0000313" key="4">
    <source>
        <dbReference type="EMBL" id="GHF15952.1"/>
    </source>
</evidence>
<protein>
    <submittedName>
        <fullName evidence="4">Uncharacterized protein</fullName>
    </submittedName>
</protein>
<feature type="region of interest" description="Disordered" evidence="2">
    <location>
        <begin position="429"/>
        <end position="448"/>
    </location>
</feature>
<dbReference type="Proteomes" id="UP000641386">
    <property type="component" value="Unassembled WGS sequence"/>
</dbReference>
<keyword evidence="1" id="KW-0175">Coiled coil</keyword>
<dbReference type="AlphaFoldDB" id="A0A919E5H5"/>